<dbReference type="EMBL" id="JAAKFY010000012">
    <property type="protein sequence ID" value="KAF3848938.1"/>
    <property type="molecule type" value="Genomic_DNA"/>
</dbReference>
<proteinExistence type="predicted"/>
<name>A0A7J5YKX0_DISMA</name>
<keyword evidence="2" id="KW-1185">Reference proteome</keyword>
<sequence length="60" mass="6368">MEGLNATLPTLPPFNATEDCQKEPAIGENGLTCLAIIQRYFYNSSSMTARSSSLEGVGAT</sequence>
<comment type="caution">
    <text evidence="1">The sequence shown here is derived from an EMBL/GenBank/DDBJ whole genome shotgun (WGS) entry which is preliminary data.</text>
</comment>
<evidence type="ECO:0000313" key="1">
    <source>
        <dbReference type="EMBL" id="KAF3848938.1"/>
    </source>
</evidence>
<reference evidence="1 2" key="1">
    <citation type="submission" date="2020-03" db="EMBL/GenBank/DDBJ databases">
        <title>Dissostichus mawsoni Genome sequencing and assembly.</title>
        <authorList>
            <person name="Park H."/>
        </authorList>
    </citation>
    <scope>NUCLEOTIDE SEQUENCE [LARGE SCALE GENOMIC DNA]</scope>
    <source>
        <strain evidence="1">DM0001</strain>
        <tissue evidence="1">Muscle</tissue>
    </source>
</reference>
<accession>A0A7J5YKX0</accession>
<dbReference type="OrthoDB" id="9949223at2759"/>
<dbReference type="Proteomes" id="UP000518266">
    <property type="component" value="Unassembled WGS sequence"/>
</dbReference>
<dbReference type="AlphaFoldDB" id="A0A7J5YKX0"/>
<protein>
    <submittedName>
        <fullName evidence="1">Uncharacterized protein</fullName>
    </submittedName>
</protein>
<evidence type="ECO:0000313" key="2">
    <source>
        <dbReference type="Proteomes" id="UP000518266"/>
    </source>
</evidence>
<organism evidence="1 2">
    <name type="scientific">Dissostichus mawsoni</name>
    <name type="common">Antarctic cod</name>
    <dbReference type="NCBI Taxonomy" id="36200"/>
    <lineage>
        <taxon>Eukaryota</taxon>
        <taxon>Metazoa</taxon>
        <taxon>Chordata</taxon>
        <taxon>Craniata</taxon>
        <taxon>Vertebrata</taxon>
        <taxon>Euteleostomi</taxon>
        <taxon>Actinopterygii</taxon>
        <taxon>Neopterygii</taxon>
        <taxon>Teleostei</taxon>
        <taxon>Neoteleostei</taxon>
        <taxon>Acanthomorphata</taxon>
        <taxon>Eupercaria</taxon>
        <taxon>Perciformes</taxon>
        <taxon>Notothenioidei</taxon>
        <taxon>Nototheniidae</taxon>
        <taxon>Dissostichus</taxon>
    </lineage>
</organism>
<gene>
    <name evidence="1" type="ORF">F7725_015435</name>
</gene>